<evidence type="ECO:0000313" key="3">
    <source>
        <dbReference type="Proteomes" id="UP000315440"/>
    </source>
</evidence>
<comment type="similarity">
    <text evidence="1">Belongs to the LOR family.</text>
</comment>
<name>A0A5C5ZI77_9BACT</name>
<proteinExistence type="inferred from homology"/>
<gene>
    <name evidence="2" type="ORF">Mal64_36700</name>
</gene>
<evidence type="ECO:0000256" key="1">
    <source>
        <dbReference type="ARBA" id="ARBA00005437"/>
    </source>
</evidence>
<dbReference type="Pfam" id="PF04525">
    <property type="entry name" value="LOR"/>
    <property type="match status" value="1"/>
</dbReference>
<evidence type="ECO:0000313" key="2">
    <source>
        <dbReference type="EMBL" id="TWT86840.1"/>
    </source>
</evidence>
<protein>
    <recommendedName>
        <fullName evidence="4">LURP-one-related family protein</fullName>
    </recommendedName>
</protein>
<dbReference type="InterPro" id="IPR025659">
    <property type="entry name" value="Tubby-like_C"/>
</dbReference>
<organism evidence="2 3">
    <name type="scientific">Pseudobythopirellula maris</name>
    <dbReference type="NCBI Taxonomy" id="2527991"/>
    <lineage>
        <taxon>Bacteria</taxon>
        <taxon>Pseudomonadati</taxon>
        <taxon>Planctomycetota</taxon>
        <taxon>Planctomycetia</taxon>
        <taxon>Pirellulales</taxon>
        <taxon>Lacipirellulaceae</taxon>
        <taxon>Pseudobythopirellula</taxon>
    </lineage>
</organism>
<dbReference type="SUPFAM" id="SSF54518">
    <property type="entry name" value="Tubby C-terminal domain-like"/>
    <property type="match status" value="1"/>
</dbReference>
<dbReference type="InterPro" id="IPR038595">
    <property type="entry name" value="LOR_sf"/>
</dbReference>
<comment type="caution">
    <text evidence="2">The sequence shown here is derived from an EMBL/GenBank/DDBJ whole genome shotgun (WGS) entry which is preliminary data.</text>
</comment>
<evidence type="ECO:0008006" key="4">
    <source>
        <dbReference type="Google" id="ProtNLM"/>
    </source>
</evidence>
<accession>A0A5C5ZI77</accession>
<dbReference type="OrthoDB" id="652307at2"/>
<dbReference type="Proteomes" id="UP000315440">
    <property type="component" value="Unassembled WGS sequence"/>
</dbReference>
<dbReference type="EMBL" id="SJPQ01000004">
    <property type="protein sequence ID" value="TWT86840.1"/>
    <property type="molecule type" value="Genomic_DNA"/>
</dbReference>
<keyword evidence="3" id="KW-1185">Reference proteome</keyword>
<dbReference type="RefSeq" id="WP_146402960.1">
    <property type="nucleotide sequence ID" value="NZ_SJPQ01000004.1"/>
</dbReference>
<sequence length="166" mass="18640">MRYQIKQRLMSLRGRFDILDESGEPVLHAVGKAIAIRTQYSLQSLDGEELLLIRQRVLSLLPKFDILRNGQPHALVRRDFSFRPRYSVQVEGGEDLRVRGSLLEYNYEITRGGQTVALVAKTVWSLRDNYGIEIFEPELDALVLAVVIVIDAVNATQGSSLSNLGG</sequence>
<reference evidence="2 3" key="1">
    <citation type="submission" date="2019-02" db="EMBL/GenBank/DDBJ databases">
        <title>Deep-cultivation of Planctomycetes and their phenomic and genomic characterization uncovers novel biology.</title>
        <authorList>
            <person name="Wiegand S."/>
            <person name="Jogler M."/>
            <person name="Boedeker C."/>
            <person name="Pinto D."/>
            <person name="Vollmers J."/>
            <person name="Rivas-Marin E."/>
            <person name="Kohn T."/>
            <person name="Peeters S.H."/>
            <person name="Heuer A."/>
            <person name="Rast P."/>
            <person name="Oberbeckmann S."/>
            <person name="Bunk B."/>
            <person name="Jeske O."/>
            <person name="Meyerdierks A."/>
            <person name="Storesund J.E."/>
            <person name="Kallscheuer N."/>
            <person name="Luecker S."/>
            <person name="Lage O.M."/>
            <person name="Pohl T."/>
            <person name="Merkel B.J."/>
            <person name="Hornburger P."/>
            <person name="Mueller R.-W."/>
            <person name="Bruemmer F."/>
            <person name="Labrenz M."/>
            <person name="Spormann A.M."/>
            <person name="Op Den Camp H."/>
            <person name="Overmann J."/>
            <person name="Amann R."/>
            <person name="Jetten M.S.M."/>
            <person name="Mascher T."/>
            <person name="Medema M.H."/>
            <person name="Devos D.P."/>
            <person name="Kaster A.-K."/>
            <person name="Ovreas L."/>
            <person name="Rohde M."/>
            <person name="Galperin M.Y."/>
            <person name="Jogler C."/>
        </authorList>
    </citation>
    <scope>NUCLEOTIDE SEQUENCE [LARGE SCALE GENOMIC DNA]</scope>
    <source>
        <strain evidence="2 3">Mal64</strain>
    </source>
</reference>
<dbReference type="Gene3D" id="2.40.160.200">
    <property type="entry name" value="LURP1-related"/>
    <property type="match status" value="1"/>
</dbReference>
<dbReference type="InterPro" id="IPR007612">
    <property type="entry name" value="LOR"/>
</dbReference>
<dbReference type="AlphaFoldDB" id="A0A5C5ZI77"/>